<accession>A0A1H6FM88</accession>
<evidence type="ECO:0000256" key="1">
    <source>
        <dbReference type="ARBA" id="ARBA00004141"/>
    </source>
</evidence>
<proteinExistence type="inferred from homology"/>
<evidence type="ECO:0000256" key="2">
    <source>
        <dbReference type="ARBA" id="ARBA00010544"/>
    </source>
</evidence>
<keyword evidence="10" id="KW-1185">Reference proteome</keyword>
<dbReference type="GO" id="GO:0017004">
    <property type="term" value="P:cytochrome complex assembly"/>
    <property type="evidence" value="ECO:0007669"/>
    <property type="project" value="UniProtKB-KW"/>
</dbReference>
<dbReference type="GO" id="GO:0005886">
    <property type="term" value="C:plasma membrane"/>
    <property type="evidence" value="ECO:0007669"/>
    <property type="project" value="TreeGrafter"/>
</dbReference>
<evidence type="ECO:0000256" key="3">
    <source>
        <dbReference type="ARBA" id="ARBA00022448"/>
    </source>
</evidence>
<feature type="transmembrane region" description="Helical" evidence="8">
    <location>
        <begin position="25"/>
        <end position="44"/>
    </location>
</feature>
<gene>
    <name evidence="9" type="ORF">SAMN02745716_0727</name>
</gene>
<dbReference type="AlphaFoldDB" id="A0A1H6FM88"/>
<comment type="similarity">
    <text evidence="2">Belongs to the CcmB/CycW/HelB family.</text>
</comment>
<sequence>MNARARPLRAIVVKDVQLELRSGEALPAGALFAVCAIVVFHFALQRDTLEGALAAGVFWLSLLFAAFLVIVRLFVADAEEGGIDALRLAGIDGGTLVAAKATSLFAALAVITACALPAFALFLLGPPLLPALPWLIVVGVLVNGGLAAVGALTAALALLSRLRELIVPMLLLPLAVPLVIGAVEATTPLFARPVGAPELRWLLLLGLYDLLFVTIAVGVADHLLEE</sequence>
<evidence type="ECO:0000256" key="5">
    <source>
        <dbReference type="ARBA" id="ARBA00022748"/>
    </source>
</evidence>
<evidence type="ECO:0000256" key="6">
    <source>
        <dbReference type="ARBA" id="ARBA00022989"/>
    </source>
</evidence>
<dbReference type="PANTHER" id="PTHR30070:SF1">
    <property type="entry name" value="CYTOCHROME C BIOGENESIS B-RELATED"/>
    <property type="match status" value="1"/>
</dbReference>
<dbReference type="STRING" id="29539.SAMN02745716_0727"/>
<reference evidence="10" key="1">
    <citation type="submission" date="2016-10" db="EMBL/GenBank/DDBJ databases">
        <authorList>
            <person name="Varghese N."/>
            <person name="Submissions S."/>
        </authorList>
    </citation>
    <scope>NUCLEOTIDE SEQUENCE [LARGE SCALE GENOMIC DNA]</scope>
    <source>
        <strain evidence="10">ATCC 35263</strain>
    </source>
</reference>
<dbReference type="InterPro" id="IPR003544">
    <property type="entry name" value="Cyt_c_biogenesis_CcmB"/>
</dbReference>
<dbReference type="GO" id="GO:1903607">
    <property type="term" value="P:cytochrome c biosynthetic process"/>
    <property type="evidence" value="ECO:0007669"/>
    <property type="project" value="TreeGrafter"/>
</dbReference>
<evidence type="ECO:0000256" key="4">
    <source>
        <dbReference type="ARBA" id="ARBA00022692"/>
    </source>
</evidence>
<evidence type="ECO:0000313" key="10">
    <source>
        <dbReference type="Proteomes" id="UP000222056"/>
    </source>
</evidence>
<feature type="transmembrane region" description="Helical" evidence="8">
    <location>
        <begin position="96"/>
        <end position="125"/>
    </location>
</feature>
<organism evidence="9 10">
    <name type="scientific">Thermoleophilum album</name>
    <dbReference type="NCBI Taxonomy" id="29539"/>
    <lineage>
        <taxon>Bacteria</taxon>
        <taxon>Bacillati</taxon>
        <taxon>Actinomycetota</taxon>
        <taxon>Thermoleophilia</taxon>
        <taxon>Thermoleophilales</taxon>
        <taxon>Thermoleophilaceae</taxon>
        <taxon>Thermoleophilum</taxon>
    </lineage>
</organism>
<dbReference type="PRINTS" id="PR01414">
    <property type="entry name" value="CCMBBIOGNSIS"/>
</dbReference>
<name>A0A1H6FM88_THEAL</name>
<evidence type="ECO:0000313" key="9">
    <source>
        <dbReference type="EMBL" id="SEH11310.1"/>
    </source>
</evidence>
<dbReference type="GO" id="GO:0015232">
    <property type="term" value="F:heme transmembrane transporter activity"/>
    <property type="evidence" value="ECO:0007669"/>
    <property type="project" value="InterPro"/>
</dbReference>
<protein>
    <submittedName>
        <fullName evidence="9">Heme exporter protein B</fullName>
    </submittedName>
</protein>
<dbReference type="RefSeq" id="WP_177169305.1">
    <property type="nucleotide sequence ID" value="NZ_FNWJ01000001.1"/>
</dbReference>
<feature type="transmembrane region" description="Helical" evidence="8">
    <location>
        <begin position="203"/>
        <end position="224"/>
    </location>
</feature>
<dbReference type="PANTHER" id="PTHR30070">
    <property type="entry name" value="HEME EXPORTER PROTEIN B"/>
    <property type="match status" value="1"/>
</dbReference>
<evidence type="ECO:0000256" key="8">
    <source>
        <dbReference type="SAM" id="Phobius"/>
    </source>
</evidence>
<feature type="transmembrane region" description="Helical" evidence="8">
    <location>
        <begin position="56"/>
        <end position="75"/>
    </location>
</feature>
<keyword evidence="6 8" id="KW-1133">Transmembrane helix</keyword>
<comment type="subcellular location">
    <subcellularLocation>
        <location evidence="1">Membrane</location>
        <topology evidence="1">Multi-pass membrane protein</topology>
    </subcellularLocation>
</comment>
<feature type="transmembrane region" description="Helical" evidence="8">
    <location>
        <begin position="165"/>
        <end position="183"/>
    </location>
</feature>
<dbReference type="Proteomes" id="UP000222056">
    <property type="component" value="Unassembled WGS sequence"/>
</dbReference>
<feature type="transmembrane region" description="Helical" evidence="8">
    <location>
        <begin position="131"/>
        <end position="158"/>
    </location>
</feature>
<keyword evidence="4 8" id="KW-0812">Transmembrane</keyword>
<dbReference type="Pfam" id="PF03379">
    <property type="entry name" value="CcmB"/>
    <property type="match status" value="1"/>
</dbReference>
<dbReference type="EMBL" id="FNWJ01000001">
    <property type="protein sequence ID" value="SEH11310.1"/>
    <property type="molecule type" value="Genomic_DNA"/>
</dbReference>
<keyword evidence="3" id="KW-0813">Transport</keyword>
<evidence type="ECO:0000256" key="7">
    <source>
        <dbReference type="ARBA" id="ARBA00023136"/>
    </source>
</evidence>
<keyword evidence="7 8" id="KW-0472">Membrane</keyword>
<keyword evidence="5" id="KW-0201">Cytochrome c-type biogenesis</keyword>